<keyword evidence="2 6" id="KW-0812">Transmembrane</keyword>
<keyword evidence="1" id="KW-1003">Cell membrane</keyword>
<reference evidence="8 9" key="1">
    <citation type="submission" date="2014-12" db="EMBL/GenBank/DDBJ databases">
        <title>Frankia sp. BMG5.1 draft genome.</title>
        <authorList>
            <person name="Gtari M."/>
            <person name="Ghodhbane-Gtari F."/>
            <person name="Nouioui I."/>
            <person name="Ktari A."/>
            <person name="Hezbri K."/>
            <person name="Mimouni W."/>
            <person name="Sbissi I."/>
            <person name="Ayari A."/>
            <person name="Yamanaka T."/>
            <person name="Normand P."/>
            <person name="Tisa L.S."/>
            <person name="Boudabous A."/>
        </authorList>
    </citation>
    <scope>NUCLEOTIDE SEQUENCE [LARGE SCALE GENOMIC DNA]</scope>
    <source>
        <strain evidence="8 9">BMG5.1</strain>
    </source>
</reference>
<dbReference type="Pfam" id="PF06305">
    <property type="entry name" value="LapA_dom"/>
    <property type="match status" value="1"/>
</dbReference>
<accession>A0ABR5F6S7</accession>
<evidence type="ECO:0000256" key="2">
    <source>
        <dbReference type="ARBA" id="ARBA00022692"/>
    </source>
</evidence>
<evidence type="ECO:0000256" key="1">
    <source>
        <dbReference type="ARBA" id="ARBA00022475"/>
    </source>
</evidence>
<dbReference type="EMBL" id="JWIO01000005">
    <property type="protein sequence ID" value="KLL12373.1"/>
    <property type="molecule type" value="Genomic_DNA"/>
</dbReference>
<feature type="transmembrane region" description="Helical" evidence="6">
    <location>
        <begin position="107"/>
        <end position="127"/>
    </location>
</feature>
<keyword evidence="4 6" id="KW-0472">Membrane</keyword>
<evidence type="ECO:0000313" key="9">
    <source>
        <dbReference type="Proteomes" id="UP000035425"/>
    </source>
</evidence>
<protein>
    <recommendedName>
        <fullName evidence="7">Lipopolysaccharide assembly protein A domain-containing protein</fullName>
    </recommendedName>
</protein>
<organism evidence="8 9">
    <name type="scientific">Protofrankia coriariae</name>
    <dbReference type="NCBI Taxonomy" id="1562887"/>
    <lineage>
        <taxon>Bacteria</taxon>
        <taxon>Bacillati</taxon>
        <taxon>Actinomycetota</taxon>
        <taxon>Actinomycetes</taxon>
        <taxon>Frankiales</taxon>
        <taxon>Frankiaceae</taxon>
        <taxon>Protofrankia</taxon>
    </lineage>
</organism>
<comment type="caution">
    <text evidence="8">The sequence shown here is derived from an EMBL/GenBank/DDBJ whole genome shotgun (WGS) entry which is preliminary data.</text>
</comment>
<evidence type="ECO:0000259" key="7">
    <source>
        <dbReference type="Pfam" id="PF06305"/>
    </source>
</evidence>
<evidence type="ECO:0000313" key="8">
    <source>
        <dbReference type="EMBL" id="KLL12373.1"/>
    </source>
</evidence>
<evidence type="ECO:0000256" key="6">
    <source>
        <dbReference type="SAM" id="Phobius"/>
    </source>
</evidence>
<feature type="compositionally biased region" description="Pro residues" evidence="5">
    <location>
        <begin position="33"/>
        <end position="55"/>
    </location>
</feature>
<keyword evidence="3 6" id="KW-1133">Transmembrane helix</keyword>
<feature type="transmembrane region" description="Helical" evidence="6">
    <location>
        <begin position="66"/>
        <end position="87"/>
    </location>
</feature>
<proteinExistence type="predicted"/>
<evidence type="ECO:0000256" key="3">
    <source>
        <dbReference type="ARBA" id="ARBA00022989"/>
    </source>
</evidence>
<dbReference type="InterPro" id="IPR010445">
    <property type="entry name" value="LapA_dom"/>
</dbReference>
<name>A0ABR5F6S7_9ACTN</name>
<evidence type="ECO:0000256" key="4">
    <source>
        <dbReference type="ARBA" id="ARBA00023136"/>
    </source>
</evidence>
<feature type="domain" description="Lipopolysaccharide assembly protein A" evidence="7">
    <location>
        <begin position="89"/>
        <end position="141"/>
    </location>
</feature>
<dbReference type="RefSeq" id="WP_047221928.1">
    <property type="nucleotide sequence ID" value="NZ_JWIO01000005.1"/>
</dbReference>
<dbReference type="Proteomes" id="UP000035425">
    <property type="component" value="Unassembled WGS sequence"/>
</dbReference>
<sequence>MTTPGEPTKKIDYTRPVTPPSAGAATAGGGPVAPAPPGPGSVPPPAGPTPPPAGPAPAGGRRGVSYVVYAVTVLVLLLAIAVIVFVVRNDQRVNVWLFGSIHNTSLAGALAASAAAGLVIGLLVGLITQVKVRRELRQYRRGRHPAQQSQTP</sequence>
<feature type="region of interest" description="Disordered" evidence="5">
    <location>
        <begin position="1"/>
        <end position="59"/>
    </location>
</feature>
<gene>
    <name evidence="8" type="ORF">FrCorBMG51_04990</name>
</gene>
<evidence type="ECO:0000256" key="5">
    <source>
        <dbReference type="SAM" id="MobiDB-lite"/>
    </source>
</evidence>
<keyword evidence="9" id="KW-1185">Reference proteome</keyword>